<name>A0A0F9SVE4_9ZZZZ</name>
<protein>
    <submittedName>
        <fullName evidence="1">Uncharacterized protein</fullName>
    </submittedName>
</protein>
<dbReference type="EMBL" id="LAZR01000397">
    <property type="protein sequence ID" value="KKN70774.1"/>
    <property type="molecule type" value="Genomic_DNA"/>
</dbReference>
<sequence length="62" mass="6927">MDRPMVELKITRHDGSGAKRAWTNCLECDGMRPHRVMKGGRFECIQCGNIVTVEEGAPHETA</sequence>
<comment type="caution">
    <text evidence="1">The sequence shown here is derived from an EMBL/GenBank/DDBJ whole genome shotgun (WGS) entry which is preliminary data.</text>
</comment>
<accession>A0A0F9SVE4</accession>
<reference evidence="1" key="1">
    <citation type="journal article" date="2015" name="Nature">
        <title>Complex archaea that bridge the gap between prokaryotes and eukaryotes.</title>
        <authorList>
            <person name="Spang A."/>
            <person name="Saw J.H."/>
            <person name="Jorgensen S.L."/>
            <person name="Zaremba-Niedzwiedzka K."/>
            <person name="Martijn J."/>
            <person name="Lind A.E."/>
            <person name="van Eijk R."/>
            <person name="Schleper C."/>
            <person name="Guy L."/>
            <person name="Ettema T.J."/>
        </authorList>
    </citation>
    <scope>NUCLEOTIDE SEQUENCE</scope>
</reference>
<gene>
    <name evidence="1" type="ORF">LCGC14_0427690</name>
</gene>
<evidence type="ECO:0000313" key="1">
    <source>
        <dbReference type="EMBL" id="KKN70774.1"/>
    </source>
</evidence>
<proteinExistence type="predicted"/>
<organism evidence="1">
    <name type="scientific">marine sediment metagenome</name>
    <dbReference type="NCBI Taxonomy" id="412755"/>
    <lineage>
        <taxon>unclassified sequences</taxon>
        <taxon>metagenomes</taxon>
        <taxon>ecological metagenomes</taxon>
    </lineage>
</organism>
<dbReference type="AlphaFoldDB" id="A0A0F9SVE4"/>